<dbReference type="Proteomes" id="UP000727456">
    <property type="component" value="Unassembled WGS sequence"/>
</dbReference>
<organism evidence="4 5">
    <name type="scientific">Sphingomonas vulcanisoli</name>
    <dbReference type="NCBI Taxonomy" id="1658060"/>
    <lineage>
        <taxon>Bacteria</taxon>
        <taxon>Pseudomonadati</taxon>
        <taxon>Pseudomonadota</taxon>
        <taxon>Alphaproteobacteria</taxon>
        <taxon>Sphingomonadales</taxon>
        <taxon>Sphingomonadaceae</taxon>
        <taxon>Sphingomonas</taxon>
    </lineage>
</organism>
<evidence type="ECO:0000259" key="2">
    <source>
        <dbReference type="PROSITE" id="PS50883"/>
    </source>
</evidence>
<dbReference type="PANTHER" id="PTHR44757">
    <property type="entry name" value="DIGUANYLATE CYCLASE DGCP"/>
    <property type="match status" value="1"/>
</dbReference>
<dbReference type="CDD" id="cd01948">
    <property type="entry name" value="EAL"/>
    <property type="match status" value="1"/>
</dbReference>
<protein>
    <submittedName>
        <fullName evidence="4">Diguanylate cyclase (GGDEF)-like protein/PAS domain S-box-containing protein</fullName>
    </submittedName>
</protein>
<dbReference type="InterPro" id="IPR013656">
    <property type="entry name" value="PAS_4"/>
</dbReference>
<dbReference type="EMBL" id="JAAOZC010000006">
    <property type="protein sequence ID" value="NIJ08769.1"/>
    <property type="molecule type" value="Genomic_DNA"/>
</dbReference>
<keyword evidence="5" id="KW-1185">Reference proteome</keyword>
<name>A0ABX0TTC5_9SPHN</name>
<dbReference type="PROSITE" id="PS50883">
    <property type="entry name" value="EAL"/>
    <property type="match status" value="1"/>
</dbReference>
<dbReference type="SUPFAM" id="SSF55785">
    <property type="entry name" value="PYP-like sensor domain (PAS domain)"/>
    <property type="match status" value="1"/>
</dbReference>
<dbReference type="Pfam" id="PF08448">
    <property type="entry name" value="PAS_4"/>
    <property type="match status" value="1"/>
</dbReference>
<dbReference type="SUPFAM" id="SSF55073">
    <property type="entry name" value="Nucleotide cyclase"/>
    <property type="match status" value="1"/>
</dbReference>
<dbReference type="InterPro" id="IPR043128">
    <property type="entry name" value="Rev_trsase/Diguanyl_cyclase"/>
</dbReference>
<dbReference type="PROSITE" id="PS50887">
    <property type="entry name" value="GGDEF"/>
    <property type="match status" value="1"/>
</dbReference>
<sequence length="608" mass="66377">MTDEIIPIRGEPRLFQTVKVPWVVGGDIRGVIGVSRDITARKAEEDRVRESEMLYRSVLEASADCIVVISLDGRLELINQPGCNIMGIGNPDVGRGRQWTDFWPKRVRSKIASALDAARSGQAARFSAKRPGNGGEAKWWDVLVTPIKDRQGRVSRILSICRDITESKAAANRLKWTSEHDALTTLANRSAFQAHLESATIRSKRTGVPFGLLLLDLDHFKHVNDTLGHAAGDQLLQAVAHRLQIGTRPTDFTARLGGDEFAIIVEQSCDESVLRTTGDAIAGRLNQPVAIGKRLISAGVSIGGALFPRDGATALEVFNNADTALYALKTSGRGGLSVFRNELRQQAQRTASQLSLARVALHQDSVVPHYQPKIDLRTGQIIGYEALLRWIHPTRGLQGPDTVSEAFKDYELASKIGDLVRRHVIDDVRGWLDRGVTFGRVAVNAAPVEFLRDDYAERLLGQAAVVSVPPSCLEVEVTEHVFCERGADYVVRALSLLNRAGVSIALDDFGTGYSSLAHLRDFPVNVVKIDRSFVQRMTKDAEISAIIGLAKSLSLDVVAEGVETETQRQVLLQKGCSHGQGYLFGAAADRESVIRAGYGSTINKRAIT</sequence>
<dbReference type="InterPro" id="IPR001633">
    <property type="entry name" value="EAL_dom"/>
</dbReference>
<dbReference type="InterPro" id="IPR035965">
    <property type="entry name" value="PAS-like_dom_sf"/>
</dbReference>
<dbReference type="Gene3D" id="3.30.450.20">
    <property type="entry name" value="PAS domain"/>
    <property type="match status" value="2"/>
</dbReference>
<dbReference type="InterPro" id="IPR000014">
    <property type="entry name" value="PAS"/>
</dbReference>
<dbReference type="NCBIfam" id="TIGR00254">
    <property type="entry name" value="GGDEF"/>
    <property type="match status" value="1"/>
</dbReference>
<dbReference type="SMART" id="SM00267">
    <property type="entry name" value="GGDEF"/>
    <property type="match status" value="1"/>
</dbReference>
<dbReference type="InterPro" id="IPR000160">
    <property type="entry name" value="GGDEF_dom"/>
</dbReference>
<dbReference type="InterPro" id="IPR000700">
    <property type="entry name" value="PAS-assoc_C"/>
</dbReference>
<dbReference type="CDD" id="cd00130">
    <property type="entry name" value="PAS"/>
    <property type="match status" value="1"/>
</dbReference>
<dbReference type="Pfam" id="PF00563">
    <property type="entry name" value="EAL"/>
    <property type="match status" value="1"/>
</dbReference>
<dbReference type="Pfam" id="PF00990">
    <property type="entry name" value="GGDEF"/>
    <property type="match status" value="1"/>
</dbReference>
<accession>A0ABX0TTC5</accession>
<dbReference type="CDD" id="cd01949">
    <property type="entry name" value="GGDEF"/>
    <property type="match status" value="1"/>
</dbReference>
<evidence type="ECO:0000259" key="1">
    <source>
        <dbReference type="PROSITE" id="PS50113"/>
    </source>
</evidence>
<dbReference type="SUPFAM" id="SSF141868">
    <property type="entry name" value="EAL domain-like"/>
    <property type="match status" value="1"/>
</dbReference>
<gene>
    <name evidence="4" type="ORF">FHS31_002393</name>
</gene>
<reference evidence="4 5" key="1">
    <citation type="submission" date="2020-03" db="EMBL/GenBank/DDBJ databases">
        <title>Genomic Encyclopedia of Type Strains, Phase III (KMG-III): the genomes of soil and plant-associated and newly described type strains.</title>
        <authorList>
            <person name="Whitman W."/>
        </authorList>
    </citation>
    <scope>NUCLEOTIDE SEQUENCE [LARGE SCALE GENOMIC DNA]</scope>
    <source>
        <strain evidence="4 5">CECT 8804</strain>
    </source>
</reference>
<comment type="caution">
    <text evidence="4">The sequence shown here is derived from an EMBL/GenBank/DDBJ whole genome shotgun (WGS) entry which is preliminary data.</text>
</comment>
<dbReference type="InterPro" id="IPR029787">
    <property type="entry name" value="Nucleotide_cyclase"/>
</dbReference>
<evidence type="ECO:0000313" key="4">
    <source>
        <dbReference type="EMBL" id="NIJ08769.1"/>
    </source>
</evidence>
<dbReference type="PANTHER" id="PTHR44757:SF2">
    <property type="entry name" value="BIOFILM ARCHITECTURE MAINTENANCE PROTEIN MBAA"/>
    <property type="match status" value="1"/>
</dbReference>
<feature type="domain" description="GGDEF" evidence="3">
    <location>
        <begin position="208"/>
        <end position="341"/>
    </location>
</feature>
<dbReference type="SMART" id="SM00052">
    <property type="entry name" value="EAL"/>
    <property type="match status" value="1"/>
</dbReference>
<evidence type="ECO:0000259" key="3">
    <source>
        <dbReference type="PROSITE" id="PS50887"/>
    </source>
</evidence>
<evidence type="ECO:0000313" key="5">
    <source>
        <dbReference type="Proteomes" id="UP000727456"/>
    </source>
</evidence>
<dbReference type="InterPro" id="IPR035919">
    <property type="entry name" value="EAL_sf"/>
</dbReference>
<dbReference type="Gene3D" id="3.20.20.450">
    <property type="entry name" value="EAL domain"/>
    <property type="match status" value="1"/>
</dbReference>
<dbReference type="NCBIfam" id="TIGR00229">
    <property type="entry name" value="sensory_box"/>
    <property type="match status" value="1"/>
</dbReference>
<dbReference type="PROSITE" id="PS50113">
    <property type="entry name" value="PAC"/>
    <property type="match status" value="1"/>
</dbReference>
<feature type="domain" description="PAC" evidence="1">
    <location>
        <begin position="122"/>
        <end position="176"/>
    </location>
</feature>
<proteinExistence type="predicted"/>
<feature type="domain" description="EAL" evidence="2">
    <location>
        <begin position="350"/>
        <end position="601"/>
    </location>
</feature>
<dbReference type="InterPro" id="IPR052155">
    <property type="entry name" value="Biofilm_reg_signaling"/>
</dbReference>
<dbReference type="RefSeq" id="WP_167073749.1">
    <property type="nucleotide sequence ID" value="NZ_JAAOZC010000006.1"/>
</dbReference>
<dbReference type="Gene3D" id="3.30.70.270">
    <property type="match status" value="1"/>
</dbReference>
<dbReference type="SMART" id="SM00091">
    <property type="entry name" value="PAS"/>
    <property type="match status" value="1"/>
</dbReference>